<reference evidence="1" key="1">
    <citation type="submission" date="2007-04" db="EMBL/GenBank/DDBJ databases">
        <authorList>
            <consortium name="The Broad Institute Genome Sequencing Platform"/>
            <person name="Birren B."/>
            <person name="Lander E."/>
            <person name="Galagan J."/>
            <person name="Nusbaum C."/>
            <person name="Devon K."/>
            <person name="Ma L.-J."/>
            <person name="Jaffe D."/>
            <person name="Butler J."/>
            <person name="Alvarez P."/>
            <person name="Gnerre S."/>
            <person name="Grabherr M."/>
            <person name="Kleber M."/>
            <person name="Mauceli E."/>
            <person name="Brockman W."/>
            <person name="MacCallum I.A."/>
            <person name="Young S."/>
            <person name="LaButti K."/>
            <person name="DeCaprio D."/>
            <person name="Crawford M."/>
            <person name="Koehrsen M."/>
            <person name="Engels R."/>
            <person name="Montgomery P."/>
            <person name="Pearson M."/>
            <person name="Howarth C."/>
            <person name="Larson L."/>
            <person name="White J."/>
            <person name="O'Leary S."/>
            <person name="Kodira C."/>
            <person name="Zeng Q."/>
            <person name="Yandava C."/>
            <person name="Alvarado L."/>
            <person name="Kistler C."/>
            <person name="Shim W.-B."/>
            <person name="Kang S."/>
            <person name="Woloshuk C."/>
        </authorList>
    </citation>
    <scope>NUCLEOTIDE SEQUENCE</scope>
    <source>
        <strain evidence="1">4287</strain>
    </source>
</reference>
<protein>
    <submittedName>
        <fullName evidence="1">Uncharacterized protein</fullName>
    </submittedName>
</protein>
<name>A0A0J9USC0_FUSO4</name>
<evidence type="ECO:0000313" key="1">
    <source>
        <dbReference type="EMBL" id="KNB01838.1"/>
    </source>
</evidence>
<dbReference type="AlphaFoldDB" id="A0A0J9USC0"/>
<accession>A0A0J9USC0</accession>
<proteinExistence type="predicted"/>
<dbReference type="EMBL" id="DS231700">
    <property type="protein sequence ID" value="KNB01838.1"/>
    <property type="molecule type" value="Genomic_DNA"/>
</dbReference>
<gene>
    <name evidence="1" type="ORF">FOXG_18956</name>
</gene>
<evidence type="ECO:0000313" key="2">
    <source>
        <dbReference type="Proteomes" id="UP000009097"/>
    </source>
</evidence>
<reference evidence="1" key="2">
    <citation type="journal article" date="2010" name="Nature">
        <title>Comparative genomics reveals mobile pathogenicity chromosomes in Fusarium.</title>
        <authorList>
            <person name="Ma L.J."/>
            <person name="van der Does H.C."/>
            <person name="Borkovich K.A."/>
            <person name="Coleman J.J."/>
            <person name="Daboussi M.J."/>
            <person name="Di Pietro A."/>
            <person name="Dufresne M."/>
            <person name="Freitag M."/>
            <person name="Grabherr M."/>
            <person name="Henrissat B."/>
            <person name="Houterman P.M."/>
            <person name="Kang S."/>
            <person name="Shim W.B."/>
            <person name="Woloshuk C."/>
            <person name="Xie X."/>
            <person name="Xu J.R."/>
            <person name="Antoniw J."/>
            <person name="Baker S.E."/>
            <person name="Bluhm B.H."/>
            <person name="Breakspear A."/>
            <person name="Brown D.W."/>
            <person name="Butchko R.A."/>
            <person name="Chapman S."/>
            <person name="Coulson R."/>
            <person name="Coutinho P.M."/>
            <person name="Danchin E.G."/>
            <person name="Diener A."/>
            <person name="Gale L.R."/>
            <person name="Gardiner D.M."/>
            <person name="Goff S."/>
            <person name="Hammond-Kosack K.E."/>
            <person name="Hilburn K."/>
            <person name="Hua-Van A."/>
            <person name="Jonkers W."/>
            <person name="Kazan K."/>
            <person name="Kodira C.D."/>
            <person name="Koehrsen M."/>
            <person name="Kumar L."/>
            <person name="Lee Y.H."/>
            <person name="Li L."/>
            <person name="Manners J.M."/>
            <person name="Miranda-Saavedra D."/>
            <person name="Mukherjee M."/>
            <person name="Park G."/>
            <person name="Park J."/>
            <person name="Park S.Y."/>
            <person name="Proctor R.H."/>
            <person name="Regev A."/>
            <person name="Ruiz-Roldan M.C."/>
            <person name="Sain D."/>
            <person name="Sakthikumar S."/>
            <person name="Sykes S."/>
            <person name="Schwartz D.C."/>
            <person name="Turgeon B.G."/>
            <person name="Wapinski I."/>
            <person name="Yoder O."/>
            <person name="Young S."/>
            <person name="Zeng Q."/>
            <person name="Zhou S."/>
            <person name="Galagan J."/>
            <person name="Cuomo C.A."/>
            <person name="Kistler H.C."/>
            <person name="Rep M."/>
        </authorList>
    </citation>
    <scope>NUCLEOTIDE SEQUENCE [LARGE SCALE GENOMIC DNA]</scope>
    <source>
        <strain evidence="1">4287</strain>
    </source>
</reference>
<dbReference type="RefSeq" id="XP_018239883.1">
    <property type="nucleotide sequence ID" value="XM_018399106.1"/>
</dbReference>
<dbReference type="VEuPathDB" id="FungiDB:FOXG_18956"/>
<dbReference type="GeneID" id="28959662"/>
<sequence length="33" mass="3747">MSLRQRRHIVFEPVNGAWQRGQVRDGGLKAGAR</sequence>
<organism evidence="1 2">
    <name type="scientific">Fusarium oxysporum f. sp. lycopersici (strain 4287 / CBS 123668 / FGSC 9935 / NRRL 34936)</name>
    <name type="common">Fusarium vascular wilt of tomato</name>
    <dbReference type="NCBI Taxonomy" id="426428"/>
    <lineage>
        <taxon>Eukaryota</taxon>
        <taxon>Fungi</taxon>
        <taxon>Dikarya</taxon>
        <taxon>Ascomycota</taxon>
        <taxon>Pezizomycotina</taxon>
        <taxon>Sordariomycetes</taxon>
        <taxon>Hypocreomycetidae</taxon>
        <taxon>Hypocreales</taxon>
        <taxon>Nectriaceae</taxon>
        <taxon>Fusarium</taxon>
        <taxon>Fusarium oxysporum species complex</taxon>
    </lineage>
</organism>
<dbReference type="Proteomes" id="UP000009097">
    <property type="component" value="Unassembled WGS sequence"/>
</dbReference>
<dbReference type="KEGG" id="fox:FOXG_18956"/>